<dbReference type="Gene3D" id="2.60.120.260">
    <property type="entry name" value="Galactose-binding domain-like"/>
    <property type="match status" value="1"/>
</dbReference>
<evidence type="ECO:0000313" key="9">
    <source>
        <dbReference type="Proteomes" id="UP000310189"/>
    </source>
</evidence>
<dbReference type="SMART" id="SM01337">
    <property type="entry name" value="APC10"/>
    <property type="match status" value="1"/>
</dbReference>
<dbReference type="GO" id="GO:0051301">
    <property type="term" value="P:cell division"/>
    <property type="evidence" value="ECO:0007669"/>
    <property type="project" value="UniProtKB-KW"/>
</dbReference>
<evidence type="ECO:0000256" key="3">
    <source>
        <dbReference type="ARBA" id="ARBA00022776"/>
    </source>
</evidence>
<keyword evidence="2 6" id="KW-0132">Cell division</keyword>
<dbReference type="InterPro" id="IPR004939">
    <property type="entry name" value="APC_su10/DOC_dom"/>
</dbReference>
<dbReference type="InterPro" id="IPR008979">
    <property type="entry name" value="Galactose-bd-like_sf"/>
</dbReference>
<comment type="function">
    <text evidence="6">Component of the anaphase promoting complex/cyclosome (APC/C), a cell cycle-regulated E3 ubiquitin-protein ligase complex that controls progression through mitosis and the G1 phase of the cell cycle.</text>
</comment>
<name>A0A4T0FFA7_9BASI</name>
<evidence type="ECO:0000256" key="5">
    <source>
        <dbReference type="ARBA" id="ARBA00023306"/>
    </source>
</evidence>
<keyword evidence="5 6" id="KW-0131">Cell cycle</keyword>
<dbReference type="AlphaFoldDB" id="A0A4T0FFA7"/>
<dbReference type="PANTHER" id="PTHR12936">
    <property type="entry name" value="ANAPHASE-PROMOTING COMPLEX 10"/>
    <property type="match status" value="1"/>
</dbReference>
<dbReference type="GO" id="GO:0070979">
    <property type="term" value="P:protein K11-linked ubiquitination"/>
    <property type="evidence" value="ECO:0007669"/>
    <property type="project" value="TreeGrafter"/>
</dbReference>
<dbReference type="InterPro" id="IPR016901">
    <property type="entry name" value="APC10/Doc1"/>
</dbReference>
<organism evidence="8 9">
    <name type="scientific">Wallemia hederae</name>
    <dbReference type="NCBI Taxonomy" id="1540922"/>
    <lineage>
        <taxon>Eukaryota</taxon>
        <taxon>Fungi</taxon>
        <taxon>Dikarya</taxon>
        <taxon>Basidiomycota</taxon>
        <taxon>Wallemiomycotina</taxon>
        <taxon>Wallemiomycetes</taxon>
        <taxon>Wallemiales</taxon>
        <taxon>Wallemiaceae</taxon>
        <taxon>Wallemia</taxon>
    </lineage>
</organism>
<evidence type="ECO:0000256" key="1">
    <source>
        <dbReference type="ARBA" id="ARBA00006762"/>
    </source>
</evidence>
<dbReference type="CDD" id="cd08366">
    <property type="entry name" value="APC10"/>
    <property type="match status" value="1"/>
</dbReference>
<evidence type="ECO:0000256" key="4">
    <source>
        <dbReference type="ARBA" id="ARBA00022786"/>
    </source>
</evidence>
<evidence type="ECO:0000259" key="7">
    <source>
        <dbReference type="PROSITE" id="PS51284"/>
    </source>
</evidence>
<dbReference type="PROSITE" id="PS51284">
    <property type="entry name" value="DOC"/>
    <property type="match status" value="1"/>
</dbReference>
<dbReference type="Pfam" id="PF03256">
    <property type="entry name" value="ANAPC10"/>
    <property type="match status" value="1"/>
</dbReference>
<protein>
    <recommendedName>
        <fullName evidence="6">Anaphase-promoting complex subunit 10</fullName>
    </recommendedName>
</protein>
<accession>A0A4T0FFA7</accession>
<dbReference type="PANTHER" id="PTHR12936:SF0">
    <property type="entry name" value="ANAPHASE-PROMOTING COMPLEX SUBUNIT 10"/>
    <property type="match status" value="1"/>
</dbReference>
<dbReference type="GO" id="GO:0005680">
    <property type="term" value="C:anaphase-promoting complex"/>
    <property type="evidence" value="ECO:0007669"/>
    <property type="project" value="InterPro"/>
</dbReference>
<gene>
    <name evidence="8" type="ORF">E3P99_03829</name>
</gene>
<evidence type="ECO:0000256" key="6">
    <source>
        <dbReference type="PIRNR" id="PIRNR028841"/>
    </source>
</evidence>
<evidence type="ECO:0000256" key="2">
    <source>
        <dbReference type="ARBA" id="ARBA00022618"/>
    </source>
</evidence>
<feature type="domain" description="DOC" evidence="7">
    <location>
        <begin position="1"/>
        <end position="163"/>
    </location>
</feature>
<comment type="similarity">
    <text evidence="1 6">Belongs to the APC10 family.</text>
</comment>
<dbReference type="PIRSF" id="PIRSF028841">
    <property type="entry name" value="APC10_sub"/>
    <property type="match status" value="1"/>
</dbReference>
<dbReference type="GO" id="GO:0031145">
    <property type="term" value="P:anaphase-promoting complex-dependent catabolic process"/>
    <property type="evidence" value="ECO:0007669"/>
    <property type="project" value="InterPro"/>
</dbReference>
<dbReference type="EMBL" id="SPNW01000092">
    <property type="protein sequence ID" value="TIA85965.1"/>
    <property type="molecule type" value="Genomic_DNA"/>
</dbReference>
<keyword evidence="3 6" id="KW-0498">Mitosis</keyword>
<proteinExistence type="inferred from homology"/>
<evidence type="ECO:0000313" key="8">
    <source>
        <dbReference type="EMBL" id="TIA85965.1"/>
    </source>
</evidence>
<dbReference type="OrthoDB" id="24948at2759"/>
<keyword evidence="4 6" id="KW-0833">Ubl conjugation pathway</keyword>
<dbReference type="SUPFAM" id="SSF49785">
    <property type="entry name" value="Galactose-binding domain-like"/>
    <property type="match status" value="1"/>
</dbReference>
<sequence length="163" mass="18184">MGKSNLSSIAQWSVSSFKEGNGLECLMDPNVDTVWQSDGPQPHLITLQFTRRVSVNQVSIYFDHALDDSYTPKTFSIRAGTYLGDLQEIRHIELNQPRGWHHFALDNETRDVSSLTKNLDDSDGLSDEAKPITAFVVQLAILTNHLNGKDSHVRGLAFFAPAE</sequence>
<comment type="caution">
    <text evidence="8">The sequence shown here is derived from an EMBL/GenBank/DDBJ whole genome shotgun (WGS) entry which is preliminary data.</text>
</comment>
<dbReference type="Proteomes" id="UP000310189">
    <property type="component" value="Unassembled WGS sequence"/>
</dbReference>
<keyword evidence="9" id="KW-1185">Reference proteome</keyword>
<reference evidence="8 9" key="1">
    <citation type="submission" date="2019-03" db="EMBL/GenBank/DDBJ databases">
        <title>Sequencing 23 genomes of Wallemia ichthyophaga.</title>
        <authorList>
            <person name="Gostincar C."/>
        </authorList>
    </citation>
    <scope>NUCLEOTIDE SEQUENCE [LARGE SCALE GENOMIC DNA]</scope>
    <source>
        <strain evidence="8 9">EXF-5753</strain>
    </source>
</reference>